<reference evidence="1 2" key="1">
    <citation type="journal article" date="2009" name="Stand. Genomic Sci.">
        <title>Complete genome sequence of Pedobacter heparinus type strain (HIM 762-3).</title>
        <authorList>
            <person name="Han C."/>
            <person name="Spring S."/>
            <person name="Lapidus A."/>
            <person name="Del Rio T.G."/>
            <person name="Tice H."/>
            <person name="Copeland A."/>
            <person name="Cheng J.F."/>
            <person name="Lucas S."/>
            <person name="Chen F."/>
            <person name="Nolan M."/>
            <person name="Bruce D."/>
            <person name="Goodwin L."/>
            <person name="Pitluck S."/>
            <person name="Ivanova N."/>
            <person name="Mavromatis K."/>
            <person name="Mikhailova N."/>
            <person name="Pati A."/>
            <person name="Chen A."/>
            <person name="Palaniappan K."/>
            <person name="Land M."/>
            <person name="Hauser L."/>
            <person name="Chang Y.J."/>
            <person name="Jeffries C.C."/>
            <person name="Saunders E."/>
            <person name="Chertkov O."/>
            <person name="Brettin T."/>
            <person name="Goker M."/>
            <person name="Rohde M."/>
            <person name="Bristow J."/>
            <person name="Eisen J.A."/>
            <person name="Markowitz V."/>
            <person name="Hugenholtz P."/>
            <person name="Kyrpides N.C."/>
            <person name="Klenk H.P."/>
            <person name="Detter J.C."/>
        </authorList>
    </citation>
    <scope>NUCLEOTIDE SEQUENCE [LARGE SCALE GENOMIC DNA]</scope>
    <source>
        <strain evidence="2">ATCC 13125 / DSM 2366 / CIP 104194 / JCM 7457 / NBRC 12017 / NCIMB 9290 / NRRL B-14731 / HIM 762-3</strain>
    </source>
</reference>
<protein>
    <submittedName>
        <fullName evidence="1">Uncharacterized protein</fullName>
    </submittedName>
</protein>
<dbReference type="HOGENOM" id="CLU_2451951_0_0_10"/>
<dbReference type="AlphaFoldDB" id="C6XVS3"/>
<dbReference type="EMBL" id="CP001681">
    <property type="protein sequence ID" value="ACU06148.1"/>
    <property type="molecule type" value="Genomic_DNA"/>
</dbReference>
<dbReference type="OrthoDB" id="798962at2"/>
<keyword evidence="2" id="KW-1185">Reference proteome</keyword>
<sequence>MKKIAINVPPNLAEAFENADGESKRKAELFINAWLTDFFSKQTANDRLFDIMKKATKEASAADSIVAINFSEWFVSTASFLHPVTMVNG</sequence>
<proteinExistence type="predicted"/>
<organism evidence="1 2">
    <name type="scientific">Pedobacter heparinus (strain ATCC 13125 / DSM 2366 / CIP 104194 / JCM 7457 / NBRC 12017 / NCIMB 9290 / NRRL B-14731 / HIM 762-3)</name>
    <dbReference type="NCBI Taxonomy" id="485917"/>
    <lineage>
        <taxon>Bacteria</taxon>
        <taxon>Pseudomonadati</taxon>
        <taxon>Bacteroidota</taxon>
        <taxon>Sphingobacteriia</taxon>
        <taxon>Sphingobacteriales</taxon>
        <taxon>Sphingobacteriaceae</taxon>
        <taxon>Pedobacter</taxon>
    </lineage>
</organism>
<dbReference type="Proteomes" id="UP000000852">
    <property type="component" value="Chromosome"/>
</dbReference>
<evidence type="ECO:0000313" key="1">
    <source>
        <dbReference type="EMBL" id="ACU06148.1"/>
    </source>
</evidence>
<gene>
    <name evidence="1" type="ordered locus">Phep_3957</name>
</gene>
<name>C6XVS3_PEDHD</name>
<dbReference type="eggNOG" id="ENOG5031794">
    <property type="taxonomic scope" value="Bacteria"/>
</dbReference>
<dbReference type="KEGG" id="phe:Phep_3957"/>
<evidence type="ECO:0000313" key="2">
    <source>
        <dbReference type="Proteomes" id="UP000000852"/>
    </source>
</evidence>
<accession>C6XVS3</accession>
<dbReference type="RefSeq" id="WP_015809756.1">
    <property type="nucleotide sequence ID" value="NC_013061.1"/>
</dbReference>